<proteinExistence type="predicted"/>
<dbReference type="PANTHER" id="PTHR48054:SF47">
    <property type="entry name" value="OS06G0179800 PROTEIN"/>
    <property type="match status" value="1"/>
</dbReference>
<dbReference type="SUPFAM" id="SSF52058">
    <property type="entry name" value="L domain-like"/>
    <property type="match status" value="1"/>
</dbReference>
<dbReference type="Proteomes" id="UP000065511">
    <property type="component" value="Chromosome"/>
</dbReference>
<dbReference type="EMBL" id="CP013614">
    <property type="protein sequence ID" value="ALS00029.1"/>
    <property type="molecule type" value="Genomic_DNA"/>
</dbReference>
<evidence type="ECO:0000313" key="2">
    <source>
        <dbReference type="Proteomes" id="UP000065511"/>
    </source>
</evidence>
<name>A0ABM7DM24_9ENTE</name>
<evidence type="ECO:0008006" key="3">
    <source>
        <dbReference type="Google" id="ProtNLM"/>
    </source>
</evidence>
<dbReference type="InterPro" id="IPR001611">
    <property type="entry name" value="Leu-rich_rpt"/>
</dbReference>
<keyword evidence="2" id="KW-1185">Reference proteome</keyword>
<accession>A0ABM7DM24</accession>
<evidence type="ECO:0000313" key="1">
    <source>
        <dbReference type="EMBL" id="ALS00029.1"/>
    </source>
</evidence>
<dbReference type="RefSeq" id="WP_071879082.1">
    <property type="nucleotide sequence ID" value="NZ_JXLC01000031.1"/>
</dbReference>
<reference evidence="1 2" key="1">
    <citation type="submission" date="2015-12" db="EMBL/GenBank/DDBJ databases">
        <authorList>
            <person name="Lauer A."/>
            <person name="Humrighouse B."/>
            <person name="Loparev V."/>
            <person name="Shewmaker P.L."/>
            <person name="Whitney A.M."/>
            <person name="McLaughlin R.W."/>
        </authorList>
    </citation>
    <scope>NUCLEOTIDE SEQUENCE [LARGE SCALE GENOMIC DNA]</scope>
    <source>
        <strain evidence="1 2">LMG 23085</strain>
    </source>
</reference>
<organism evidence="1 2">
    <name type="scientific">Enterococcus silesiacus</name>
    <dbReference type="NCBI Taxonomy" id="332949"/>
    <lineage>
        <taxon>Bacteria</taxon>
        <taxon>Bacillati</taxon>
        <taxon>Bacillota</taxon>
        <taxon>Bacilli</taxon>
        <taxon>Lactobacillales</taxon>
        <taxon>Enterococcaceae</taxon>
        <taxon>Enterococcus</taxon>
    </lineage>
</organism>
<dbReference type="InterPro" id="IPR052592">
    <property type="entry name" value="LRR-RLK"/>
</dbReference>
<dbReference type="Gene3D" id="3.80.10.10">
    <property type="entry name" value="Ribonuclease Inhibitor"/>
    <property type="match status" value="1"/>
</dbReference>
<gene>
    <name evidence="1" type="ORF">ATZ33_01110</name>
</gene>
<protein>
    <recommendedName>
        <fullName evidence="3">WxL domain-containing protein</fullName>
    </recommendedName>
</protein>
<sequence>MKKICLYSIGIVLNLLFLFGVPEYTYALDSVSIWGWGNDFGLSQNNLRTKEYLLNNNGIANGYILNSSNQVVKDEFYIGDAVTLGYFGSDIFADVSVAGKVPDRGSYSLDKGDIIHVKNIGVYKGKALEIVMKVEASNRSFLRLKNDRNISPLEYSVTNNIQQSYDISYHVIEQITKENIPGLKVLFPVDITDRYKKIPDGKNRSATLFSPNSKFIMKEGDLGLAGLYRKPSKADSATHFVQQNVKGGGEGPASINSISVYSDASESIAIGLYNPDENPPYATNFLLFDPNVENFSAQSYSNVKLEYVDNKKGQLDFTIKQNLPYQALDVYFPQELVLDYSKETADLSLTEPDITFEDKKINRNEYEYKNGKFIFSNTFLMKYHADAEKKNSYLNIEFTSKIDYNTKQTMAHHQSNSKNFEYVFPIHSKSKSINPANQSIIESTEADFFKNVTVSYPLELKATDLKGKVNLDSTISDYGISEFVDNISSNFPNDSAKIIVKNNQLKFDTLGPIDVPFILKSTLLNVEQEFIAKVTVVSEPITSEYFENQAWLINEINKQFASKGKKIDVNLYMRDLLEIKSIVNRTGADFNGQHIPKTIASLKNLEVIDLGSKRLIGTLPEELGQLSKLKKLSIFGNTFSGEIPRSLSKLENLESLTLGDNNLSGTVPPGLEKLATLKQVYLNKNQLIGSIPLFDLGPFSNFDIGETQLTYNENKSPSFISKVAQYKQSFVVGTDSLSLTSNINLAITSNGTTIKPFDPTDRGFLNLQAQKKNMTNVELYSGHTFKIIHKKSGKILYDGLAVKTKEIKVDSGEIYQVVMDNADKNPNNITEFETKLREYKLSGVPKNLSLDLKLGELDYEPIKISSKDTLSIFDNRLNSKWQLKVKASELKSVTRTMSGSFYYKSATGSTVAIPADNSFKTIESGKSDPATGTIDVSKDWNDKQGLFYKQGNTGNYKDAYAGKLEWQIVDAPTG</sequence>
<dbReference type="Pfam" id="PF00560">
    <property type="entry name" value="LRR_1"/>
    <property type="match status" value="2"/>
</dbReference>
<dbReference type="InterPro" id="IPR032675">
    <property type="entry name" value="LRR_dom_sf"/>
</dbReference>
<dbReference type="PANTHER" id="PTHR48054">
    <property type="entry name" value="RECEPTOR KINASE-LIKE PROTEIN XA21"/>
    <property type="match status" value="1"/>
</dbReference>